<keyword evidence="2" id="KW-0004">4Fe-4S</keyword>
<evidence type="ECO:0000313" key="12">
    <source>
        <dbReference type="EnsemblPlants" id="Zm00001eb056240_P001"/>
    </source>
</evidence>
<keyword evidence="13" id="KW-1185">Reference proteome</keyword>
<dbReference type="InterPro" id="IPR003451">
    <property type="entry name" value="LytB/IspH"/>
</dbReference>
<dbReference type="Pfam" id="PF02401">
    <property type="entry name" value="LYTB"/>
    <property type="match status" value="1"/>
</dbReference>
<protein>
    <recommendedName>
        <fullName evidence="10">4-hydroxy-3-methylbut-2-enyl diphosphate reductase</fullName>
        <ecNumber evidence="10">1.17.7.4</ecNumber>
    </recommendedName>
</protein>
<dbReference type="Gene3D" id="3.40.50.11270">
    <property type="match status" value="1"/>
</dbReference>
<feature type="compositionally biased region" description="Low complexity" evidence="11">
    <location>
        <begin position="31"/>
        <end position="50"/>
    </location>
</feature>
<comment type="cofactor">
    <cofactor evidence="1">
        <name>[4Fe-4S] cluster</name>
        <dbReference type="ChEBI" id="CHEBI:49883"/>
    </cofactor>
</comment>
<reference evidence="12" key="3">
    <citation type="submission" date="2021-05" db="UniProtKB">
        <authorList>
            <consortium name="EnsemblPlants"/>
        </authorList>
    </citation>
    <scope>IDENTIFICATION</scope>
    <source>
        <strain evidence="12">cv. B73</strain>
    </source>
</reference>
<dbReference type="Gene3D" id="3.40.1010.20">
    <property type="entry name" value="4-hydroxy-3-methylbut-2-enyl diphosphate reductase, catalytic domain"/>
    <property type="match status" value="2"/>
</dbReference>
<dbReference type="FunCoup" id="A0A804M3E3">
    <property type="interactions" value="386"/>
</dbReference>
<reference evidence="12" key="2">
    <citation type="submission" date="2019-07" db="EMBL/GenBank/DDBJ databases">
        <authorList>
            <person name="Seetharam A."/>
            <person name="Woodhouse M."/>
            <person name="Cannon E."/>
        </authorList>
    </citation>
    <scope>NUCLEOTIDE SEQUENCE [LARGE SCALE GENOMIC DNA]</scope>
    <source>
        <strain evidence="12">cv. B73</strain>
    </source>
</reference>
<proteinExistence type="evidence at protein level"/>
<keyword evidence="4" id="KW-0560">Oxidoreductase</keyword>
<organism evidence="12 13">
    <name type="scientific">Zea mays</name>
    <name type="common">Maize</name>
    <dbReference type="NCBI Taxonomy" id="4577"/>
    <lineage>
        <taxon>Eukaryota</taxon>
        <taxon>Viridiplantae</taxon>
        <taxon>Streptophyta</taxon>
        <taxon>Embryophyta</taxon>
        <taxon>Tracheophyta</taxon>
        <taxon>Spermatophyta</taxon>
        <taxon>Magnoliopsida</taxon>
        <taxon>Liliopsida</taxon>
        <taxon>Poales</taxon>
        <taxon>Poaceae</taxon>
        <taxon>PACMAD clade</taxon>
        <taxon>Panicoideae</taxon>
        <taxon>Andropogonodae</taxon>
        <taxon>Andropogoneae</taxon>
        <taxon>Tripsacinae</taxon>
        <taxon>Zea</taxon>
    </lineage>
</organism>
<dbReference type="HAMAP" id="MF_00191">
    <property type="entry name" value="IspH"/>
    <property type="match status" value="1"/>
</dbReference>
<dbReference type="NCBIfam" id="NF009911">
    <property type="entry name" value="PRK13371.1"/>
    <property type="match status" value="1"/>
</dbReference>
<keyword evidence="6" id="KW-0411">Iron-sulfur</keyword>
<dbReference type="GO" id="GO:0046872">
    <property type="term" value="F:metal ion binding"/>
    <property type="evidence" value="ECO:0007669"/>
    <property type="project" value="UniProtKB-KW"/>
</dbReference>
<dbReference type="GO" id="GO:0050992">
    <property type="term" value="P:dimethylallyl diphosphate biosynthetic process"/>
    <property type="evidence" value="ECO:0007669"/>
    <property type="project" value="InterPro"/>
</dbReference>
<dbReference type="PANTHER" id="PTHR31619:SF5">
    <property type="entry name" value="4-HYDROXY-3-METHYLBUT-2-ENYL DIPHOSPHATE REDUCTASE, CHLOROPLASTIC"/>
    <property type="match status" value="1"/>
</dbReference>
<dbReference type="GO" id="GO:0051539">
    <property type="term" value="F:4 iron, 4 sulfur cluster binding"/>
    <property type="evidence" value="ECO:0007669"/>
    <property type="project" value="UniProtKB-KW"/>
</dbReference>
<evidence type="ECO:0000256" key="9">
    <source>
        <dbReference type="ARBA" id="ARBA00046335"/>
    </source>
</evidence>
<gene>
    <name evidence="12" type="primary">lw1</name>
</gene>
<dbReference type="CDD" id="cd13944">
    <property type="entry name" value="lytB_ispH"/>
    <property type="match status" value="1"/>
</dbReference>
<dbReference type="Gramene" id="Zm00001eb056240_T001">
    <property type="protein sequence ID" value="Zm00001eb056240_P001"/>
    <property type="gene ID" value="Zm00001eb056240"/>
</dbReference>
<dbReference type="GO" id="GO:0019288">
    <property type="term" value="P:isopentenyl diphosphate biosynthetic process, methylerythritol 4-phosphate pathway"/>
    <property type="evidence" value="ECO:0000318"/>
    <property type="project" value="GO_Central"/>
</dbReference>
<evidence type="ECO:0000256" key="4">
    <source>
        <dbReference type="ARBA" id="ARBA00023002"/>
    </source>
</evidence>
<keyword evidence="3" id="KW-0479">Metal-binding</keyword>
<feature type="region of interest" description="Disordered" evidence="11">
    <location>
        <begin position="1"/>
        <end position="51"/>
    </location>
</feature>
<evidence type="ECO:0000256" key="2">
    <source>
        <dbReference type="ARBA" id="ARBA00022485"/>
    </source>
</evidence>
<dbReference type="EC" id="1.17.7.4" evidence="10"/>
<dbReference type="NCBIfam" id="TIGR00216">
    <property type="entry name" value="ispH_lytB"/>
    <property type="match status" value="1"/>
</dbReference>
<dbReference type="OrthoDB" id="1698201at2759"/>
<evidence type="ECO:0000256" key="1">
    <source>
        <dbReference type="ARBA" id="ARBA00001966"/>
    </source>
</evidence>
<dbReference type="InParanoid" id="A0A804M3E3"/>
<evidence type="ECO:0000256" key="10">
    <source>
        <dbReference type="ARBA" id="ARBA00047177"/>
    </source>
</evidence>
<evidence type="ECO:0000313" key="13">
    <source>
        <dbReference type="Proteomes" id="UP000007305"/>
    </source>
</evidence>
<sequence length="503" mass="55737">MATITTPLRSALFSPAASSAGRHRGGRRRAPSSVRCDASPPSHAAAASLDPDFDKKAFRHNLTRSDNYNRKGFGHKKETLELMSQEYTSKSSRTAMGSRQAGTEEPGVCVSPPPSSRRLMGGPNRIGIAGNVIKTLKENGNQYTWGPVTVKLAEAYGFCWGVERAVQIAYEARKQFPEERIWLTNEIIHNPTVNKRLDEMGVEIIPVDAGIKDFNVVEQGDVVVLPAFGAAVEEMYTLNEKKVQIVDTTCPWVSKVWNMVEKHKKSEYTSIIHGKYSHEETVATASFAGKYIIVKNMAEATYVCDYILGGQLDGSSSTKEEFLEKFKKAVSPGFDPDVHLDMVGIANQTTMLKGETEEIGKLIEKTMMQKYGVENVNDHFMAFNTICDATQERQDAMYQLVKEKVDLILVVGGWNSSNTSHLQEIGELSGIPSYWIDSEQRIGPGNRISYKLNHGELVEKNNWLPEGPITIGVTSGASTPDKVVEDALQKVFEIKRQEILQVA</sequence>
<evidence type="ECO:0000256" key="6">
    <source>
        <dbReference type="ARBA" id="ARBA00023014"/>
    </source>
</evidence>
<feature type="region of interest" description="Disordered" evidence="11">
    <location>
        <begin position="87"/>
        <end position="123"/>
    </location>
</feature>
<accession>A0A804M3E3</accession>
<keyword evidence="14" id="KW-1267">Proteomics identification</keyword>
<feature type="compositionally biased region" description="Polar residues" evidence="11">
    <location>
        <begin position="87"/>
        <end position="101"/>
    </location>
</feature>
<dbReference type="PANTHER" id="PTHR31619">
    <property type="entry name" value="4-HYDROXY-3-METHYLBUT-2-ENYL DIPHOSPHATE REDUCTASE, CHLOROPLASTIC"/>
    <property type="match status" value="1"/>
</dbReference>
<evidence type="ECO:0000256" key="5">
    <source>
        <dbReference type="ARBA" id="ARBA00023004"/>
    </source>
</evidence>
<dbReference type="AlphaFoldDB" id="A0A804M3E3"/>
<dbReference type="GO" id="GO:0051745">
    <property type="term" value="F:4-hydroxy-3-methylbut-2-enyl diphosphate reductase activity"/>
    <property type="evidence" value="ECO:0000318"/>
    <property type="project" value="GO_Central"/>
</dbReference>
<evidence type="ECO:0000256" key="11">
    <source>
        <dbReference type="SAM" id="MobiDB-lite"/>
    </source>
</evidence>
<dbReference type="EnsemblPlants" id="Zm00001eb056240_T001">
    <property type="protein sequence ID" value="Zm00001eb056240_P001"/>
    <property type="gene ID" value="Zm00001eb056240"/>
</dbReference>
<comment type="pathway">
    <text evidence="8">Isoprenoid biosynthesis; dimethylallyl diphosphate biosynthesis; dimethylallyl diphosphate from (2E)-4-hydroxy-3-methylbutenyl diphosphate: step 1/1.</text>
</comment>
<evidence type="ECO:0000256" key="3">
    <source>
        <dbReference type="ARBA" id="ARBA00022723"/>
    </source>
</evidence>
<comment type="similarity">
    <text evidence="9">Belongs to the IspH family.</text>
</comment>
<dbReference type="Proteomes" id="UP000007305">
    <property type="component" value="Chromosome 1"/>
</dbReference>
<evidence type="ECO:0007829" key="14">
    <source>
        <dbReference type="PeptideAtlas" id="A0A804M3E3"/>
    </source>
</evidence>
<name>A0A804M3E3_MAIZE</name>
<evidence type="ECO:0000256" key="8">
    <source>
        <dbReference type="ARBA" id="ARBA00046314"/>
    </source>
</evidence>
<evidence type="ECO:0000256" key="7">
    <source>
        <dbReference type="ARBA" id="ARBA00046313"/>
    </source>
</evidence>
<reference evidence="13" key="1">
    <citation type="submission" date="2015-12" db="EMBL/GenBank/DDBJ databases">
        <title>Update maize B73 reference genome by single molecule sequencing technologies.</title>
        <authorList>
            <consortium name="Maize Genome Sequencing Project"/>
            <person name="Ware D."/>
        </authorList>
    </citation>
    <scope>NUCLEOTIDE SEQUENCE [LARGE SCALE GENOMIC DNA]</scope>
    <source>
        <strain evidence="13">cv. B73</strain>
    </source>
</reference>
<comment type="pathway">
    <text evidence="7">Isoprenoid biosynthesis; isopentenyl diphosphate biosynthesis via DXP pathway; isopentenyl diphosphate from 1-deoxy-D-xylulose 5-phosphate: step 6/6.</text>
</comment>
<keyword evidence="5" id="KW-0408">Iron</keyword>
<feature type="compositionally biased region" description="Basic residues" evidence="11">
    <location>
        <begin position="21"/>
        <end position="30"/>
    </location>
</feature>